<evidence type="ECO:0000313" key="2">
    <source>
        <dbReference type="EMBL" id="KKS81513.1"/>
    </source>
</evidence>
<feature type="transmembrane region" description="Helical" evidence="1">
    <location>
        <begin position="20"/>
        <end position="50"/>
    </location>
</feature>
<comment type="caution">
    <text evidence="2">The sequence shown here is derived from an EMBL/GenBank/DDBJ whole genome shotgun (WGS) entry which is preliminary data.</text>
</comment>
<dbReference type="Proteomes" id="UP000034810">
    <property type="component" value="Unassembled WGS sequence"/>
</dbReference>
<organism evidence="2 3">
    <name type="scientific">Candidatus Wolfebacteria bacterium GW2011_GWC1_43_10</name>
    <dbReference type="NCBI Taxonomy" id="1619011"/>
    <lineage>
        <taxon>Bacteria</taxon>
        <taxon>Candidatus Wolfeibacteriota</taxon>
    </lineage>
</organism>
<reference evidence="2 3" key="1">
    <citation type="journal article" date="2015" name="Nature">
        <title>rRNA introns, odd ribosomes, and small enigmatic genomes across a large radiation of phyla.</title>
        <authorList>
            <person name="Brown C.T."/>
            <person name="Hug L.A."/>
            <person name="Thomas B.C."/>
            <person name="Sharon I."/>
            <person name="Castelle C.J."/>
            <person name="Singh A."/>
            <person name="Wilkins M.J."/>
            <person name="Williams K.H."/>
            <person name="Banfield J.F."/>
        </authorList>
    </citation>
    <scope>NUCLEOTIDE SEQUENCE [LARGE SCALE GENOMIC DNA]</scope>
</reference>
<evidence type="ECO:0000256" key="1">
    <source>
        <dbReference type="SAM" id="Phobius"/>
    </source>
</evidence>
<accession>A0A0G1F3P2</accession>
<keyword evidence="1" id="KW-1133">Transmembrane helix</keyword>
<protein>
    <submittedName>
        <fullName evidence="2">Uncharacterized protein</fullName>
    </submittedName>
</protein>
<proteinExistence type="predicted"/>
<name>A0A0G1F3P2_9BACT</name>
<dbReference type="PROSITE" id="PS51257">
    <property type="entry name" value="PROKAR_LIPOPROTEIN"/>
    <property type="match status" value="1"/>
</dbReference>
<evidence type="ECO:0000313" key="3">
    <source>
        <dbReference type="Proteomes" id="UP000034810"/>
    </source>
</evidence>
<keyword evidence="1" id="KW-0812">Transmembrane</keyword>
<dbReference type="EMBL" id="LCFA01000020">
    <property type="protein sequence ID" value="KKS81513.1"/>
    <property type="molecule type" value="Genomic_DNA"/>
</dbReference>
<dbReference type="AlphaFoldDB" id="A0A0G1F3P2"/>
<keyword evidence="1" id="KW-0472">Membrane</keyword>
<sequence>MGLFREFGEGGKGGTGGKCVLATFLSLLLFVVSCWLLVVSCNACFSISFYNMIE</sequence>
<gene>
    <name evidence="2" type="ORF">UV58_C0020G0005</name>
</gene>